<proteinExistence type="inferred from homology"/>
<dbReference type="PANTHER" id="PTHR43649">
    <property type="entry name" value="ARABINOSE-BINDING PROTEIN-RELATED"/>
    <property type="match status" value="1"/>
</dbReference>
<organism evidence="4 5">
    <name type="scientific">Rhizobium jaguaris</name>
    <dbReference type="NCBI Taxonomy" id="1312183"/>
    <lineage>
        <taxon>Bacteria</taxon>
        <taxon>Pseudomonadati</taxon>
        <taxon>Pseudomonadota</taxon>
        <taxon>Alphaproteobacteria</taxon>
        <taxon>Hyphomicrobiales</taxon>
        <taxon>Rhizobiaceae</taxon>
        <taxon>Rhizobium/Agrobacterium group</taxon>
        <taxon>Rhizobium</taxon>
    </lineage>
</organism>
<gene>
    <name evidence="4" type="ORF">CCGE525_22700</name>
</gene>
<evidence type="ECO:0000256" key="1">
    <source>
        <dbReference type="ARBA" id="ARBA00004418"/>
    </source>
</evidence>
<protein>
    <submittedName>
        <fullName evidence="4">Extracellular solute-binding protein</fullName>
    </submittedName>
</protein>
<dbReference type="AlphaFoldDB" id="A0A387G0G2"/>
<accession>A0A387G0G2</accession>
<geneLocation type="plasmid" evidence="5">
    <name>prccge525c</name>
</geneLocation>
<evidence type="ECO:0000313" key="5">
    <source>
        <dbReference type="Proteomes" id="UP000282195"/>
    </source>
</evidence>
<dbReference type="KEGG" id="rjg:CCGE525_22700"/>
<comment type="subcellular location">
    <subcellularLocation>
        <location evidence="1">Periplasm</location>
    </subcellularLocation>
</comment>
<keyword evidence="3" id="KW-0574">Periplasm</keyword>
<dbReference type="Gene3D" id="3.40.190.10">
    <property type="entry name" value="Periplasmic binding protein-like II"/>
    <property type="match status" value="1"/>
</dbReference>
<dbReference type="InterPro" id="IPR006059">
    <property type="entry name" value="SBP"/>
</dbReference>
<name>A0A387G0G2_9HYPH</name>
<dbReference type="InterPro" id="IPR050490">
    <property type="entry name" value="Bact_solute-bd_prot1"/>
</dbReference>
<dbReference type="RefSeq" id="WP_120706644.1">
    <property type="nucleotide sequence ID" value="NZ_CP032695.1"/>
</dbReference>
<reference evidence="4 5" key="1">
    <citation type="submission" date="2018-10" db="EMBL/GenBank/DDBJ databases">
        <title>Rhizobium etli, R. leguminosarum and a new Rhizobium genospecies from Phaseolus dumosus.</title>
        <authorList>
            <person name="Ramirez-Puebla S.T."/>
            <person name="Rogel-Hernandez M.A."/>
            <person name="Guerrero G."/>
            <person name="Ormeno-Orrillo E."/>
            <person name="Martinez-Romero J.C."/>
            <person name="Negrete-Yankelevich S."/>
            <person name="Martinez-Romero E."/>
        </authorList>
    </citation>
    <scope>NUCLEOTIDE SEQUENCE [LARGE SCALE GENOMIC DNA]</scope>
    <source>
        <strain evidence="4 5">CCGE525</strain>
        <plasmid evidence="5">prccge525c</plasmid>
    </source>
</reference>
<dbReference type="OrthoDB" id="2509690at2"/>
<evidence type="ECO:0000313" key="4">
    <source>
        <dbReference type="EMBL" id="AYG61701.1"/>
    </source>
</evidence>
<keyword evidence="4" id="KW-0614">Plasmid</keyword>
<dbReference type="Pfam" id="PF13416">
    <property type="entry name" value="SBP_bac_8"/>
    <property type="match status" value="1"/>
</dbReference>
<sequence>MTSRKSSPDVMPLFFEYYADSYNWTFNSLLLSHGGNVFTDDGKIGFDSKAGRDSLDLMQRFGQMGMVDMTAEQARQAFASGKIGIYFASNSRLKTLTANASSSLDIQTGPFPQSAADGKLASGGGGLAITSKDPKKIAAAWKFLKFTSGPEAQTMIVKATGFTPVNTLAVKDPAYLGDYYKANPNALPAIEELPRIKIQNLYPGDNGQRITTVIRDHLQSVVTLKQTPAEVMPKMVADVEKLLPKH</sequence>
<comment type="similarity">
    <text evidence="2">Belongs to the bacterial solute-binding protein 1 family.</text>
</comment>
<evidence type="ECO:0000256" key="3">
    <source>
        <dbReference type="ARBA" id="ARBA00022764"/>
    </source>
</evidence>
<dbReference type="SUPFAM" id="SSF53850">
    <property type="entry name" value="Periplasmic binding protein-like II"/>
    <property type="match status" value="1"/>
</dbReference>
<dbReference type="GO" id="GO:0042597">
    <property type="term" value="C:periplasmic space"/>
    <property type="evidence" value="ECO:0007669"/>
    <property type="project" value="UniProtKB-SubCell"/>
</dbReference>
<keyword evidence="5" id="KW-1185">Reference proteome</keyword>
<dbReference type="Proteomes" id="UP000282195">
    <property type="component" value="Plasmid pRCCGE525c"/>
</dbReference>
<dbReference type="EMBL" id="CP032695">
    <property type="protein sequence ID" value="AYG61701.1"/>
    <property type="molecule type" value="Genomic_DNA"/>
</dbReference>
<evidence type="ECO:0000256" key="2">
    <source>
        <dbReference type="ARBA" id="ARBA00008520"/>
    </source>
</evidence>
<dbReference type="PANTHER" id="PTHR43649:SF12">
    <property type="entry name" value="DIACETYLCHITOBIOSE BINDING PROTEIN DASA"/>
    <property type="match status" value="1"/>
</dbReference>